<feature type="domain" description="AB hydrolase-1" evidence="2">
    <location>
        <begin position="22"/>
        <end position="229"/>
    </location>
</feature>
<dbReference type="InterPro" id="IPR000073">
    <property type="entry name" value="AB_hydrolase_1"/>
</dbReference>
<dbReference type="EMBL" id="JAMRXG010000012">
    <property type="protein sequence ID" value="MCM6776844.1"/>
    <property type="molecule type" value="Genomic_DNA"/>
</dbReference>
<name>A0A9X2IZK3_9NOCA</name>
<evidence type="ECO:0000313" key="4">
    <source>
        <dbReference type="Proteomes" id="UP001139157"/>
    </source>
</evidence>
<evidence type="ECO:0000259" key="2">
    <source>
        <dbReference type="Pfam" id="PF12697"/>
    </source>
</evidence>
<dbReference type="PANTHER" id="PTHR43798:SF31">
    <property type="entry name" value="AB HYDROLASE SUPERFAMILY PROTEIN YCLE"/>
    <property type="match status" value="1"/>
</dbReference>
<reference evidence="3" key="1">
    <citation type="submission" date="2022-06" db="EMBL/GenBank/DDBJ databases">
        <title>Novel species in genus nocardia.</title>
        <authorList>
            <person name="Li F."/>
        </authorList>
    </citation>
    <scope>NUCLEOTIDE SEQUENCE</scope>
    <source>
        <strain evidence="3">CDC141</strain>
    </source>
</reference>
<dbReference type="Proteomes" id="UP001139157">
    <property type="component" value="Unassembled WGS sequence"/>
</dbReference>
<evidence type="ECO:0000256" key="1">
    <source>
        <dbReference type="ARBA" id="ARBA00022801"/>
    </source>
</evidence>
<keyword evidence="4" id="KW-1185">Reference proteome</keyword>
<protein>
    <submittedName>
        <fullName evidence="3">Alpha/beta hydrolase</fullName>
    </submittedName>
</protein>
<dbReference type="AlphaFoldDB" id="A0A9X2IZK3"/>
<dbReference type="PANTHER" id="PTHR43798">
    <property type="entry name" value="MONOACYLGLYCEROL LIPASE"/>
    <property type="match status" value="1"/>
</dbReference>
<dbReference type="SUPFAM" id="SSF53474">
    <property type="entry name" value="alpha/beta-Hydrolases"/>
    <property type="match status" value="1"/>
</dbReference>
<dbReference type="RefSeq" id="WP_251915278.1">
    <property type="nucleotide sequence ID" value="NZ_JAMRXG010000012.1"/>
</dbReference>
<accession>A0A9X2IZK3</accession>
<dbReference type="GO" id="GO:0016787">
    <property type="term" value="F:hydrolase activity"/>
    <property type="evidence" value="ECO:0007669"/>
    <property type="project" value="UniProtKB-KW"/>
</dbReference>
<dbReference type="GO" id="GO:0016020">
    <property type="term" value="C:membrane"/>
    <property type="evidence" value="ECO:0007669"/>
    <property type="project" value="TreeGrafter"/>
</dbReference>
<organism evidence="3 4">
    <name type="scientific">Nocardia pulmonis</name>
    <dbReference type="NCBI Taxonomy" id="2951408"/>
    <lineage>
        <taxon>Bacteria</taxon>
        <taxon>Bacillati</taxon>
        <taxon>Actinomycetota</taxon>
        <taxon>Actinomycetes</taxon>
        <taxon>Mycobacteriales</taxon>
        <taxon>Nocardiaceae</taxon>
        <taxon>Nocardia</taxon>
    </lineage>
</organism>
<gene>
    <name evidence="3" type="ORF">NDR86_25475</name>
</gene>
<dbReference type="InterPro" id="IPR029058">
    <property type="entry name" value="AB_hydrolase_fold"/>
</dbReference>
<dbReference type="Gene3D" id="3.40.50.1820">
    <property type="entry name" value="alpha/beta hydrolase"/>
    <property type="match status" value="1"/>
</dbReference>
<proteinExistence type="predicted"/>
<sequence length="252" mass="27316">MSYVRLGAVETWYDVQGEGEPLVLLHGGFTDSRTFEAAIPLFTKHFRVFTVDRRGHGRTADTAAPFSYAAMAEETIAFLEQVVGGPAHLVGYSDGANTALLAALRRPDLVRKLVSVSGNFHHDGLIPGTLDFGDEVIAHFAPNYGAVSPDGEAHFPVVFRKGLEMATTQPELSAAELAGISARTLVLAADDDMMTLEHTVELYRGIPDSELAIVPGTSHTLLFEKPNQVYGTIIDFLTSDPVPTRVPVRRAR</sequence>
<dbReference type="Pfam" id="PF12697">
    <property type="entry name" value="Abhydrolase_6"/>
    <property type="match status" value="1"/>
</dbReference>
<keyword evidence="1 3" id="KW-0378">Hydrolase</keyword>
<evidence type="ECO:0000313" key="3">
    <source>
        <dbReference type="EMBL" id="MCM6776844.1"/>
    </source>
</evidence>
<dbReference type="InterPro" id="IPR050266">
    <property type="entry name" value="AB_hydrolase_sf"/>
</dbReference>
<comment type="caution">
    <text evidence="3">The sequence shown here is derived from an EMBL/GenBank/DDBJ whole genome shotgun (WGS) entry which is preliminary data.</text>
</comment>